<accession>A0A0C2MH50</accession>
<name>A0A0C2MH50_THEKT</name>
<gene>
    <name evidence="1" type="ORF">RF11_15945</name>
</gene>
<evidence type="ECO:0000313" key="1">
    <source>
        <dbReference type="EMBL" id="KII66486.1"/>
    </source>
</evidence>
<dbReference type="EMBL" id="JWZT01003512">
    <property type="protein sequence ID" value="KII66486.1"/>
    <property type="molecule type" value="Genomic_DNA"/>
</dbReference>
<comment type="caution">
    <text evidence="1">The sequence shown here is derived from an EMBL/GenBank/DDBJ whole genome shotgun (WGS) entry which is preliminary data.</text>
</comment>
<keyword evidence="2" id="KW-1185">Reference proteome</keyword>
<evidence type="ECO:0000313" key="2">
    <source>
        <dbReference type="Proteomes" id="UP000031668"/>
    </source>
</evidence>
<sequence>MNFRNRVGQISAEGYCDNDKTVVYGSDWIGFQYKKNGKIERFKGLSRYSKQLMIDMIPSLHHMSQDNRMTGTRIGRISNSKQVLVFGGSLILGQTMLKIRDE</sequence>
<organism evidence="1 2">
    <name type="scientific">Thelohanellus kitauei</name>
    <name type="common">Myxosporean</name>
    <dbReference type="NCBI Taxonomy" id="669202"/>
    <lineage>
        <taxon>Eukaryota</taxon>
        <taxon>Metazoa</taxon>
        <taxon>Cnidaria</taxon>
        <taxon>Myxozoa</taxon>
        <taxon>Myxosporea</taxon>
        <taxon>Bivalvulida</taxon>
        <taxon>Platysporina</taxon>
        <taxon>Myxobolidae</taxon>
        <taxon>Thelohanellus</taxon>
    </lineage>
</organism>
<protein>
    <submittedName>
        <fullName evidence="1">Uncharacterized protein</fullName>
    </submittedName>
</protein>
<dbReference type="Proteomes" id="UP000031668">
    <property type="component" value="Unassembled WGS sequence"/>
</dbReference>
<reference evidence="1 2" key="1">
    <citation type="journal article" date="2014" name="Genome Biol. Evol.">
        <title>The genome of the myxosporean Thelohanellus kitauei shows adaptations to nutrient acquisition within its fish host.</title>
        <authorList>
            <person name="Yang Y."/>
            <person name="Xiong J."/>
            <person name="Zhou Z."/>
            <person name="Huo F."/>
            <person name="Miao W."/>
            <person name="Ran C."/>
            <person name="Liu Y."/>
            <person name="Zhang J."/>
            <person name="Feng J."/>
            <person name="Wang M."/>
            <person name="Wang M."/>
            <person name="Wang L."/>
            <person name="Yao B."/>
        </authorList>
    </citation>
    <scope>NUCLEOTIDE SEQUENCE [LARGE SCALE GENOMIC DNA]</scope>
    <source>
        <strain evidence="1">Wuqing</strain>
    </source>
</reference>
<proteinExistence type="predicted"/>
<dbReference type="AlphaFoldDB" id="A0A0C2MH50"/>